<evidence type="ECO:0000313" key="1">
    <source>
        <dbReference type="EMBL" id="CAI6375132.1"/>
    </source>
</evidence>
<protein>
    <submittedName>
        <fullName evidence="1">Uncharacterized protein</fullName>
    </submittedName>
</protein>
<organism evidence="1 2">
    <name type="scientific">Macrosiphum euphorbiae</name>
    <name type="common">potato aphid</name>
    <dbReference type="NCBI Taxonomy" id="13131"/>
    <lineage>
        <taxon>Eukaryota</taxon>
        <taxon>Metazoa</taxon>
        <taxon>Ecdysozoa</taxon>
        <taxon>Arthropoda</taxon>
        <taxon>Hexapoda</taxon>
        <taxon>Insecta</taxon>
        <taxon>Pterygota</taxon>
        <taxon>Neoptera</taxon>
        <taxon>Paraneoptera</taxon>
        <taxon>Hemiptera</taxon>
        <taxon>Sternorrhyncha</taxon>
        <taxon>Aphidomorpha</taxon>
        <taxon>Aphidoidea</taxon>
        <taxon>Aphididae</taxon>
        <taxon>Macrosiphini</taxon>
        <taxon>Macrosiphum</taxon>
    </lineage>
</organism>
<dbReference type="AlphaFoldDB" id="A0AAV0Y6C1"/>
<reference evidence="1 2" key="1">
    <citation type="submission" date="2023-01" db="EMBL/GenBank/DDBJ databases">
        <authorList>
            <person name="Whitehead M."/>
        </authorList>
    </citation>
    <scope>NUCLEOTIDE SEQUENCE [LARGE SCALE GENOMIC DNA]</scope>
</reference>
<accession>A0AAV0Y6C1</accession>
<gene>
    <name evidence="1" type="ORF">MEUPH1_LOCUS28668</name>
</gene>
<evidence type="ECO:0000313" key="2">
    <source>
        <dbReference type="Proteomes" id="UP001160148"/>
    </source>
</evidence>
<comment type="caution">
    <text evidence="1">The sequence shown here is derived from an EMBL/GenBank/DDBJ whole genome shotgun (WGS) entry which is preliminary data.</text>
</comment>
<proteinExistence type="predicted"/>
<sequence>MSDNKLKYFGIFNNKKNSENKKTKNIVENDQEMASSTQDWDSLISFDHQPPINHININVNVAKLNIGGADLGDLSTCHIQF</sequence>
<keyword evidence="2" id="KW-1185">Reference proteome</keyword>
<name>A0AAV0Y6C1_9HEMI</name>
<dbReference type="Proteomes" id="UP001160148">
    <property type="component" value="Unassembled WGS sequence"/>
</dbReference>
<dbReference type="EMBL" id="CARXXK010001262">
    <property type="protein sequence ID" value="CAI6375132.1"/>
    <property type="molecule type" value="Genomic_DNA"/>
</dbReference>